<reference evidence="1 2" key="2">
    <citation type="submission" date="2018-10" db="EMBL/GenBank/DDBJ databases">
        <authorList>
            <consortium name="Pathogen Informatics"/>
        </authorList>
    </citation>
    <scope>NUCLEOTIDE SEQUENCE [LARGE SCALE GENOMIC DNA]</scope>
</reference>
<proteinExistence type="predicted"/>
<dbReference type="EMBL" id="UXUI01007784">
    <property type="protein sequence ID" value="VDD89418.1"/>
    <property type="molecule type" value="Genomic_DNA"/>
</dbReference>
<evidence type="ECO:0000313" key="3">
    <source>
        <dbReference type="WBParaSite" id="EVEC_0000446101-mRNA-1"/>
    </source>
</evidence>
<evidence type="ECO:0000313" key="2">
    <source>
        <dbReference type="Proteomes" id="UP000274131"/>
    </source>
</evidence>
<dbReference type="AlphaFoldDB" id="A0A0N4V348"/>
<protein>
    <submittedName>
        <fullName evidence="3">Ovule protein</fullName>
    </submittedName>
</protein>
<accession>A0A0N4V348</accession>
<evidence type="ECO:0000313" key="1">
    <source>
        <dbReference type="EMBL" id="VDD89418.1"/>
    </source>
</evidence>
<dbReference type="WBParaSite" id="EVEC_0000446101-mRNA-1">
    <property type="protein sequence ID" value="EVEC_0000446101-mRNA-1"/>
    <property type="gene ID" value="EVEC_0000446101"/>
</dbReference>
<dbReference type="Proteomes" id="UP000274131">
    <property type="component" value="Unassembled WGS sequence"/>
</dbReference>
<keyword evidence="2" id="KW-1185">Reference proteome</keyword>
<name>A0A0N4V348_ENTVE</name>
<reference evidence="3" key="1">
    <citation type="submission" date="2017-02" db="UniProtKB">
        <authorList>
            <consortium name="WormBaseParasite"/>
        </authorList>
    </citation>
    <scope>IDENTIFICATION</scope>
</reference>
<sequence length="81" mass="9352">MLYGSVGHILKASSTSIDSDHTHLCIYTKEAGNSSGFQKLEEKLLEDTLLHASLARKLLWMKWITAVEQVNCHYKIDFWLW</sequence>
<organism evidence="3">
    <name type="scientific">Enterobius vermicularis</name>
    <name type="common">Human pinworm</name>
    <dbReference type="NCBI Taxonomy" id="51028"/>
    <lineage>
        <taxon>Eukaryota</taxon>
        <taxon>Metazoa</taxon>
        <taxon>Ecdysozoa</taxon>
        <taxon>Nematoda</taxon>
        <taxon>Chromadorea</taxon>
        <taxon>Rhabditida</taxon>
        <taxon>Spirurina</taxon>
        <taxon>Oxyuridomorpha</taxon>
        <taxon>Oxyuroidea</taxon>
        <taxon>Oxyuridae</taxon>
        <taxon>Enterobius</taxon>
    </lineage>
</organism>
<gene>
    <name evidence="1" type="ORF">EVEC_LOCUS4169</name>
</gene>